<dbReference type="EMBL" id="MSCN01000001">
    <property type="protein sequence ID" value="PQJ79262.1"/>
    <property type="molecule type" value="Genomic_DNA"/>
</dbReference>
<gene>
    <name evidence="1" type="ORF">BTO18_08790</name>
</gene>
<proteinExistence type="predicted"/>
<dbReference type="RefSeq" id="WP_105015861.1">
    <property type="nucleotide sequence ID" value="NZ_MSCN01000001.1"/>
</dbReference>
<dbReference type="OrthoDB" id="1256136at2"/>
<sequence length="284" mass="32993">MKKNIFLLLVIYNSLIFSQETFKITYEVKNKGQKITSTSVNGILPPEVSKAKLMSKINNKKIEWFGNKRYALYQKKKREKAAGMMFSSKSIMLKSGSFNKKNRSFPYDEFETSLWDYKEYKRIGVAKIFKKDFRVNLNIPKAPRVVKITDNKKKILGYTAKEAVIEHKNGTKESYWFTDEIKAISPYHLKGIKGVILQMDLRSKSIKAVKIEKVATGNNVFKDFLNQYKSTKVISKNQYRDLKKEEQDEKMASLKNVLKGSNINLDSILKEARKKAQKKMKKNN</sequence>
<evidence type="ECO:0000313" key="2">
    <source>
        <dbReference type="Proteomes" id="UP000238882"/>
    </source>
</evidence>
<comment type="caution">
    <text evidence="1">The sequence shown here is derived from an EMBL/GenBank/DDBJ whole genome shotgun (WGS) entry which is preliminary data.</text>
</comment>
<dbReference type="Pfam" id="PF22252">
    <property type="entry name" value="PNGase_F-II_N"/>
    <property type="match status" value="1"/>
</dbReference>
<accession>A0A2S7WPL4</accession>
<reference evidence="1 2" key="1">
    <citation type="submission" date="2016-12" db="EMBL/GenBank/DDBJ databases">
        <title>Trade-off between light-utilization and light-protection in marine flavobacteria.</title>
        <authorList>
            <person name="Kumagai Y."/>
            <person name="Yoshizawa S."/>
            <person name="Kogure K."/>
            <person name="Iwasaki W."/>
        </authorList>
    </citation>
    <scope>NUCLEOTIDE SEQUENCE [LARGE SCALE GENOMIC DNA]</scope>
    <source>
        <strain evidence="1 2">NBRC 108759</strain>
    </source>
</reference>
<dbReference type="AlphaFoldDB" id="A0A2S7WPL4"/>
<organism evidence="1 2">
    <name type="scientific">Polaribacter porphyrae</name>
    <dbReference type="NCBI Taxonomy" id="1137780"/>
    <lineage>
        <taxon>Bacteria</taxon>
        <taxon>Pseudomonadati</taxon>
        <taxon>Bacteroidota</taxon>
        <taxon>Flavobacteriia</taxon>
        <taxon>Flavobacteriales</taxon>
        <taxon>Flavobacteriaceae</taxon>
    </lineage>
</organism>
<name>A0A2S7WPL4_9FLAO</name>
<keyword evidence="2" id="KW-1185">Reference proteome</keyword>
<evidence type="ECO:0000313" key="1">
    <source>
        <dbReference type="EMBL" id="PQJ79262.1"/>
    </source>
</evidence>
<evidence type="ECO:0008006" key="3">
    <source>
        <dbReference type="Google" id="ProtNLM"/>
    </source>
</evidence>
<protein>
    <recommendedName>
        <fullName evidence="3">GLPGLI family protein</fullName>
    </recommendedName>
</protein>
<dbReference type="Proteomes" id="UP000238882">
    <property type="component" value="Unassembled WGS sequence"/>
</dbReference>